<dbReference type="Gene3D" id="1.10.132.10">
    <property type="match status" value="1"/>
</dbReference>
<feature type="active site" description="O-(3'-phospho-DNA)-tyrosine intermediate" evidence="1">
    <location>
        <position position="23"/>
    </location>
</feature>
<dbReference type="AlphaFoldDB" id="A0A9N8EX42"/>
<accession>A0A9N8EX42</accession>
<organism evidence="3 4">
    <name type="scientific">Seminavis robusta</name>
    <dbReference type="NCBI Taxonomy" id="568900"/>
    <lineage>
        <taxon>Eukaryota</taxon>
        <taxon>Sar</taxon>
        <taxon>Stramenopiles</taxon>
        <taxon>Ochrophyta</taxon>
        <taxon>Bacillariophyta</taxon>
        <taxon>Bacillariophyceae</taxon>
        <taxon>Bacillariophycidae</taxon>
        <taxon>Naviculales</taxon>
        <taxon>Naviculaceae</taxon>
        <taxon>Seminavis</taxon>
    </lineage>
</organism>
<dbReference type="Proteomes" id="UP001153069">
    <property type="component" value="Unassembled WGS sequence"/>
</dbReference>
<dbReference type="GO" id="GO:0003917">
    <property type="term" value="F:DNA topoisomerase type I (single strand cut, ATP-independent) activity"/>
    <property type="evidence" value="ECO:0007669"/>
    <property type="project" value="UniProtKB-UniRule"/>
</dbReference>
<evidence type="ECO:0000256" key="1">
    <source>
        <dbReference type="PROSITE-ProRule" id="PRU01382"/>
    </source>
</evidence>
<dbReference type="InterPro" id="IPR025834">
    <property type="entry name" value="TopoI_C_dom"/>
</dbReference>
<dbReference type="OrthoDB" id="47179at2759"/>
<dbReference type="PROSITE" id="PS00176">
    <property type="entry name" value="TOPO_IB_1"/>
    <property type="match status" value="1"/>
</dbReference>
<dbReference type="Pfam" id="PF14370">
    <property type="entry name" value="Topo_C_assoc"/>
    <property type="match status" value="1"/>
</dbReference>
<dbReference type="GO" id="GO:0005730">
    <property type="term" value="C:nucleolus"/>
    <property type="evidence" value="ECO:0007669"/>
    <property type="project" value="TreeGrafter"/>
</dbReference>
<evidence type="ECO:0000313" key="4">
    <source>
        <dbReference type="Proteomes" id="UP001153069"/>
    </source>
</evidence>
<dbReference type="InterPro" id="IPR011010">
    <property type="entry name" value="DNA_brk_join_enz"/>
</dbReference>
<dbReference type="GO" id="GO:0006260">
    <property type="term" value="P:DNA replication"/>
    <property type="evidence" value="ECO:0007669"/>
    <property type="project" value="TreeGrafter"/>
</dbReference>
<dbReference type="PANTHER" id="PTHR10290">
    <property type="entry name" value="DNA TOPOISOMERASE I"/>
    <property type="match status" value="1"/>
</dbReference>
<keyword evidence="1" id="KW-0238">DNA-binding</keyword>
<dbReference type="EMBL" id="CAICTM010001950">
    <property type="protein sequence ID" value="CAB9527176.1"/>
    <property type="molecule type" value="Genomic_DNA"/>
</dbReference>
<evidence type="ECO:0000313" key="3">
    <source>
        <dbReference type="EMBL" id="CAB9527176.1"/>
    </source>
</evidence>
<dbReference type="InterPro" id="IPR051062">
    <property type="entry name" value="Topoisomerase_IB"/>
</dbReference>
<gene>
    <name evidence="3" type="ORF">SEMRO_1952_G307510.1</name>
</gene>
<dbReference type="InterPro" id="IPR014727">
    <property type="entry name" value="TopoI_cat_a/b-sub_euk"/>
</dbReference>
<protein>
    <submittedName>
        <fullName evidence="3">DNA topoisomerase I, mitochondrial</fullName>
    </submittedName>
</protein>
<proteinExistence type="inferred from homology"/>
<comment type="caution">
    <text evidence="3">The sequence shown here is derived from an EMBL/GenBank/DDBJ whole genome shotgun (WGS) entry which is preliminary data.</text>
</comment>
<dbReference type="PROSITE" id="PS52038">
    <property type="entry name" value="TOPO_IB_2"/>
    <property type="match status" value="1"/>
</dbReference>
<dbReference type="GO" id="GO:0006265">
    <property type="term" value="P:DNA topological change"/>
    <property type="evidence" value="ECO:0007669"/>
    <property type="project" value="UniProtKB-UniRule"/>
</dbReference>
<comment type="similarity">
    <text evidence="1">Belongs to the type IB topoisomerase family.</text>
</comment>
<dbReference type="SUPFAM" id="SSF56349">
    <property type="entry name" value="DNA breaking-rejoining enzymes"/>
    <property type="match status" value="1"/>
</dbReference>
<name>A0A9N8EX42_9STRA</name>
<dbReference type="GO" id="GO:0005694">
    <property type="term" value="C:chromosome"/>
    <property type="evidence" value="ECO:0007669"/>
    <property type="project" value="InterPro"/>
</dbReference>
<keyword evidence="1" id="KW-0413">Isomerase</keyword>
<feature type="domain" description="Topoisomerase I C-terminal" evidence="2">
    <location>
        <begin position="1"/>
        <end position="64"/>
    </location>
</feature>
<evidence type="ECO:0000259" key="2">
    <source>
        <dbReference type="Pfam" id="PF14370"/>
    </source>
</evidence>
<keyword evidence="4" id="KW-1185">Reference proteome</keyword>
<dbReference type="InterPro" id="IPR018521">
    <property type="entry name" value="TopoIB_AS"/>
</dbReference>
<comment type="catalytic activity">
    <reaction evidence="1">
        <text>ATP-independent breakage of single-stranded DNA, followed by passage and rejoining.</text>
        <dbReference type="EC" id="5.6.2.1"/>
    </reaction>
</comment>
<keyword evidence="1" id="KW-0799">Topoisomerase</keyword>
<dbReference type="PANTHER" id="PTHR10290:SF3">
    <property type="entry name" value="DNA TOPOISOMERASE 1"/>
    <property type="match status" value="1"/>
</dbReference>
<reference evidence="3" key="1">
    <citation type="submission" date="2020-06" db="EMBL/GenBank/DDBJ databases">
        <authorList>
            <consortium name="Plant Systems Biology data submission"/>
        </authorList>
    </citation>
    <scope>NUCLEOTIDE SEQUENCE</scope>
    <source>
        <strain evidence="3">D6</strain>
    </source>
</reference>
<dbReference type="GO" id="GO:0003677">
    <property type="term" value="F:DNA binding"/>
    <property type="evidence" value="ECO:0007669"/>
    <property type="project" value="UniProtKB-UniRule"/>
</dbReference>
<sequence>MEMDLKRKDDNKEVSLGTSKINYMDPRITVAWCKRNEVPIERVFSKTLRDKFNWAMAAPPAWEFSAEIGLMG</sequence>
<dbReference type="GO" id="GO:0007059">
    <property type="term" value="P:chromosome segregation"/>
    <property type="evidence" value="ECO:0007669"/>
    <property type="project" value="TreeGrafter"/>
</dbReference>